<evidence type="ECO:0000256" key="4">
    <source>
        <dbReference type="SAM" id="SignalP"/>
    </source>
</evidence>
<feature type="chain" id="PRO_5003411204" description="Long chronological lifespan protein 2" evidence="4">
    <location>
        <begin position="26"/>
        <end position="132"/>
    </location>
</feature>
<dbReference type="EMBL" id="HE580273">
    <property type="protein sequence ID" value="CCD26055.2"/>
    <property type="molecule type" value="Genomic_DNA"/>
</dbReference>
<dbReference type="eggNOG" id="ENOG502S416">
    <property type="taxonomic scope" value="Eukaryota"/>
</dbReference>
<evidence type="ECO:0000256" key="1">
    <source>
        <dbReference type="ARBA" id="ARBA00010545"/>
    </source>
</evidence>
<organism evidence="5 6">
    <name type="scientific">Naumovozyma dairenensis (strain ATCC 10597 / BCRC 20456 / CBS 421 / NBRC 0211 / NRRL Y-12639)</name>
    <name type="common">Saccharomyces dairenensis</name>
    <dbReference type="NCBI Taxonomy" id="1071378"/>
    <lineage>
        <taxon>Eukaryota</taxon>
        <taxon>Fungi</taxon>
        <taxon>Dikarya</taxon>
        <taxon>Ascomycota</taxon>
        <taxon>Saccharomycotina</taxon>
        <taxon>Saccharomycetes</taxon>
        <taxon>Saccharomycetales</taxon>
        <taxon>Saccharomycetaceae</taxon>
        <taxon>Naumovozyma</taxon>
    </lineage>
</organism>
<protein>
    <recommendedName>
        <fullName evidence="2">Long chronological lifespan protein 2</fullName>
    </recommendedName>
</protein>
<dbReference type="PANTHER" id="PTHR38425">
    <property type="entry name" value="LONG CHRONOLOGICAL LIFESPAN PROTEIN 2"/>
    <property type="match status" value="1"/>
</dbReference>
<sequence length="132" mass="15146">MLSKRFKSSFFLPFFLIVSISPVVGFFQFQQQQQQQPIELSYEERILNNDCDKYLCPDTLACVASKKDCPCPFPKSQLKCLISNERYVCISKPATHDEEMNAVYDDPVKGPKAAFDGMRDCGWVKNAYNLKL</sequence>
<evidence type="ECO:0000313" key="5">
    <source>
        <dbReference type="EMBL" id="CCD26055.2"/>
    </source>
</evidence>
<dbReference type="PANTHER" id="PTHR38425:SF1">
    <property type="entry name" value="LONG CHRONOLOGICAL LIFESPAN PROTEIN 2"/>
    <property type="match status" value="1"/>
</dbReference>
<keyword evidence="6" id="KW-1185">Reference proteome</keyword>
<evidence type="ECO:0000256" key="2">
    <source>
        <dbReference type="ARBA" id="ARBA00018534"/>
    </source>
</evidence>
<comment type="similarity">
    <text evidence="1">Belongs to the LCL2 family.</text>
</comment>
<evidence type="ECO:0000256" key="3">
    <source>
        <dbReference type="ARBA" id="ARBA00022729"/>
    </source>
</evidence>
<dbReference type="OMA" id="KPATHDE"/>
<gene>
    <name evidence="5" type="primary">NDAI0G02780</name>
    <name evidence="5" type="ordered locus">NDAI_0G02780</name>
</gene>
<dbReference type="GeneID" id="11497451"/>
<dbReference type="Proteomes" id="UP000000689">
    <property type="component" value="Chromosome 7"/>
</dbReference>
<dbReference type="AlphaFoldDB" id="G0WE44"/>
<proteinExistence type="inferred from homology"/>
<dbReference type="CDD" id="cd23996">
    <property type="entry name" value="LCL2-like"/>
    <property type="match status" value="1"/>
</dbReference>
<accession>G0WE44</accession>
<reference evidence="5 6" key="1">
    <citation type="journal article" date="2011" name="Proc. Natl. Acad. Sci. U.S.A.">
        <title>Evolutionary erosion of yeast sex chromosomes by mating-type switching accidents.</title>
        <authorList>
            <person name="Gordon J.L."/>
            <person name="Armisen D."/>
            <person name="Proux-Wera E."/>
            <person name="Oheigeartaigh S.S."/>
            <person name="Byrne K.P."/>
            <person name="Wolfe K.H."/>
        </authorList>
    </citation>
    <scope>NUCLEOTIDE SEQUENCE [LARGE SCALE GENOMIC DNA]</scope>
    <source>
        <strain evidence="6">ATCC 10597 / BCRC 20456 / CBS 421 / NBRC 0211 / NRRL Y-12639</strain>
    </source>
</reference>
<name>G0WE44_NAUDC</name>
<dbReference type="GO" id="GO:0036503">
    <property type="term" value="P:ERAD pathway"/>
    <property type="evidence" value="ECO:0007669"/>
    <property type="project" value="TreeGrafter"/>
</dbReference>
<feature type="signal peptide" evidence="4">
    <location>
        <begin position="1"/>
        <end position="25"/>
    </location>
</feature>
<dbReference type="STRING" id="1071378.G0WE44"/>
<dbReference type="KEGG" id="ndi:NDAI_0G02780"/>
<dbReference type="OrthoDB" id="2234316at2759"/>
<dbReference type="InterPro" id="IPR034543">
    <property type="entry name" value="LCL2"/>
</dbReference>
<dbReference type="HOGENOM" id="CLU_142363_1_0_1"/>
<dbReference type="RefSeq" id="XP_003671298.2">
    <property type="nucleotide sequence ID" value="XM_003671250.2"/>
</dbReference>
<evidence type="ECO:0000313" key="6">
    <source>
        <dbReference type="Proteomes" id="UP000000689"/>
    </source>
</evidence>
<keyword evidence="3 4" id="KW-0732">Signal</keyword>